<dbReference type="AlphaFoldDB" id="A0A9P4VTN5"/>
<evidence type="ECO:0000256" key="3">
    <source>
        <dbReference type="ARBA" id="ARBA00022679"/>
    </source>
</evidence>
<dbReference type="SMART" id="SM00220">
    <property type="entry name" value="S_TKc"/>
    <property type="match status" value="1"/>
</dbReference>
<feature type="domain" description="Protein kinase" evidence="10">
    <location>
        <begin position="61"/>
        <end position="381"/>
    </location>
</feature>
<dbReference type="InterPro" id="IPR008271">
    <property type="entry name" value="Ser/Thr_kinase_AS"/>
</dbReference>
<evidence type="ECO:0000259" key="10">
    <source>
        <dbReference type="PROSITE" id="PS50011"/>
    </source>
</evidence>
<dbReference type="InterPro" id="IPR050660">
    <property type="entry name" value="NEK_Ser/Thr_kinase"/>
</dbReference>
<dbReference type="PANTHER" id="PTHR43671">
    <property type="entry name" value="SERINE/THREONINE-PROTEIN KINASE NEK"/>
    <property type="match status" value="1"/>
</dbReference>
<evidence type="ECO:0000256" key="1">
    <source>
        <dbReference type="ARBA" id="ARBA00012513"/>
    </source>
</evidence>
<evidence type="ECO:0000256" key="2">
    <source>
        <dbReference type="ARBA" id="ARBA00022527"/>
    </source>
</evidence>
<evidence type="ECO:0000256" key="6">
    <source>
        <dbReference type="ARBA" id="ARBA00022840"/>
    </source>
</evidence>
<dbReference type="SUPFAM" id="SSF56112">
    <property type="entry name" value="Protein kinase-like (PK-like)"/>
    <property type="match status" value="1"/>
</dbReference>
<evidence type="ECO:0000256" key="9">
    <source>
        <dbReference type="SAM" id="MobiDB-lite"/>
    </source>
</evidence>
<reference evidence="11" key="1">
    <citation type="journal article" date="2020" name="Stud. Mycol.">
        <title>101 Dothideomycetes genomes: a test case for predicting lifestyles and emergence of pathogens.</title>
        <authorList>
            <person name="Haridas S."/>
            <person name="Albert R."/>
            <person name="Binder M."/>
            <person name="Bloem J."/>
            <person name="Labutti K."/>
            <person name="Salamov A."/>
            <person name="Andreopoulos B."/>
            <person name="Baker S."/>
            <person name="Barry K."/>
            <person name="Bills G."/>
            <person name="Bluhm B."/>
            <person name="Cannon C."/>
            <person name="Castanera R."/>
            <person name="Culley D."/>
            <person name="Daum C."/>
            <person name="Ezra D."/>
            <person name="Gonzalez J."/>
            <person name="Henrissat B."/>
            <person name="Kuo A."/>
            <person name="Liang C."/>
            <person name="Lipzen A."/>
            <person name="Lutzoni F."/>
            <person name="Magnuson J."/>
            <person name="Mondo S."/>
            <person name="Nolan M."/>
            <person name="Ohm R."/>
            <person name="Pangilinan J."/>
            <person name="Park H.-J."/>
            <person name="Ramirez L."/>
            <person name="Alfaro M."/>
            <person name="Sun H."/>
            <person name="Tritt A."/>
            <person name="Yoshinaga Y."/>
            <person name="Zwiers L.-H."/>
            <person name="Turgeon B."/>
            <person name="Goodwin S."/>
            <person name="Spatafora J."/>
            <person name="Crous P."/>
            <person name="Grigoriev I."/>
        </authorList>
    </citation>
    <scope>NUCLEOTIDE SEQUENCE</scope>
    <source>
        <strain evidence="11">CBS 101060</strain>
    </source>
</reference>
<dbReference type="GO" id="GO:0005634">
    <property type="term" value="C:nucleus"/>
    <property type="evidence" value="ECO:0007669"/>
    <property type="project" value="TreeGrafter"/>
</dbReference>
<dbReference type="EMBL" id="MU006091">
    <property type="protein sequence ID" value="KAF2841680.1"/>
    <property type="molecule type" value="Genomic_DNA"/>
</dbReference>
<comment type="caution">
    <text evidence="11">The sequence shown here is derived from an EMBL/GenBank/DDBJ whole genome shotgun (WGS) entry which is preliminary data.</text>
</comment>
<dbReference type="InterPro" id="IPR011009">
    <property type="entry name" value="Kinase-like_dom_sf"/>
</dbReference>
<keyword evidence="12" id="KW-1185">Reference proteome</keyword>
<dbReference type="OrthoDB" id="310217at2759"/>
<evidence type="ECO:0000256" key="5">
    <source>
        <dbReference type="ARBA" id="ARBA00022777"/>
    </source>
</evidence>
<evidence type="ECO:0000256" key="7">
    <source>
        <dbReference type="ARBA" id="ARBA00047899"/>
    </source>
</evidence>
<keyword evidence="5 11" id="KW-0418">Kinase</keyword>
<name>A0A9P4VTN5_9PEZI</name>
<dbReference type="EC" id="2.7.11.1" evidence="1"/>
<keyword evidence="2" id="KW-0723">Serine/threonine-protein kinase</keyword>
<sequence>MNLNSPKQLVINTNVALFSITDSECISPLTPVPPTPPPPKYAQDPDYLNPELSTNLSRDFVKGFNKSWSGGEGSAELICHRATKQLFILKTLHNSKRVKSDELTGEQKVFEFLGPSEHIVLFVKEYLDTSTAVWNGPQRQFLYGYCDGGDLYEFKDRYEEHNIALPELLVWDLYSQLAGGVAFIHGQGIVHADIKPANIFLASGPGHPVAGVTDKDDHPKGKPYPRVKLGDFGMAFSPPEKCPGYGTPSWQPADPEKPRSMPADVWAVAAVAQFLCVGRGPLTGGAKTEDFSSNSSVVALKLGERSAACKLRKRKWYRETPRKVYNITDPRQLDRPLIGPEGEEFGYSSMLFQMVRRVLQATPSMRATAKDLVVQVESRRLVDRVRTVPAWAMPEAPSPQPWQYEESEVLPYPG</sequence>
<keyword evidence="6" id="KW-0067">ATP-binding</keyword>
<dbReference type="PROSITE" id="PS50011">
    <property type="entry name" value="PROTEIN_KINASE_DOM"/>
    <property type="match status" value="1"/>
</dbReference>
<evidence type="ECO:0000313" key="12">
    <source>
        <dbReference type="Proteomes" id="UP000799429"/>
    </source>
</evidence>
<keyword evidence="4" id="KW-0547">Nucleotide-binding</keyword>
<organism evidence="11 12">
    <name type="scientific">Patellaria atrata CBS 101060</name>
    <dbReference type="NCBI Taxonomy" id="1346257"/>
    <lineage>
        <taxon>Eukaryota</taxon>
        <taxon>Fungi</taxon>
        <taxon>Dikarya</taxon>
        <taxon>Ascomycota</taxon>
        <taxon>Pezizomycotina</taxon>
        <taxon>Dothideomycetes</taxon>
        <taxon>Dothideomycetes incertae sedis</taxon>
        <taxon>Patellariales</taxon>
        <taxon>Patellariaceae</taxon>
        <taxon>Patellaria</taxon>
    </lineage>
</organism>
<dbReference type="PANTHER" id="PTHR43671:SF98">
    <property type="entry name" value="SERINE_THREONINE-PROTEIN KINASE NEK11"/>
    <property type="match status" value="1"/>
</dbReference>
<evidence type="ECO:0000256" key="8">
    <source>
        <dbReference type="ARBA" id="ARBA00048679"/>
    </source>
</evidence>
<comment type="catalytic activity">
    <reaction evidence="8">
        <text>L-seryl-[protein] + ATP = O-phospho-L-seryl-[protein] + ADP + H(+)</text>
        <dbReference type="Rhea" id="RHEA:17989"/>
        <dbReference type="Rhea" id="RHEA-COMP:9863"/>
        <dbReference type="Rhea" id="RHEA-COMP:11604"/>
        <dbReference type="ChEBI" id="CHEBI:15378"/>
        <dbReference type="ChEBI" id="CHEBI:29999"/>
        <dbReference type="ChEBI" id="CHEBI:30616"/>
        <dbReference type="ChEBI" id="CHEBI:83421"/>
        <dbReference type="ChEBI" id="CHEBI:456216"/>
        <dbReference type="EC" id="2.7.11.1"/>
    </reaction>
</comment>
<comment type="catalytic activity">
    <reaction evidence="7">
        <text>L-threonyl-[protein] + ATP = O-phospho-L-threonyl-[protein] + ADP + H(+)</text>
        <dbReference type="Rhea" id="RHEA:46608"/>
        <dbReference type="Rhea" id="RHEA-COMP:11060"/>
        <dbReference type="Rhea" id="RHEA-COMP:11605"/>
        <dbReference type="ChEBI" id="CHEBI:15378"/>
        <dbReference type="ChEBI" id="CHEBI:30013"/>
        <dbReference type="ChEBI" id="CHEBI:30616"/>
        <dbReference type="ChEBI" id="CHEBI:61977"/>
        <dbReference type="ChEBI" id="CHEBI:456216"/>
        <dbReference type="EC" id="2.7.11.1"/>
    </reaction>
</comment>
<dbReference type="PROSITE" id="PS00108">
    <property type="entry name" value="PROTEIN_KINASE_ST"/>
    <property type="match status" value="1"/>
</dbReference>
<dbReference type="GO" id="GO:0005524">
    <property type="term" value="F:ATP binding"/>
    <property type="evidence" value="ECO:0007669"/>
    <property type="project" value="UniProtKB-KW"/>
</dbReference>
<gene>
    <name evidence="11" type="ORF">M501DRAFT_583606</name>
</gene>
<keyword evidence="3" id="KW-0808">Transferase</keyword>
<protein>
    <recommendedName>
        <fullName evidence="1">non-specific serine/threonine protein kinase</fullName>
        <ecNumber evidence="1">2.7.11.1</ecNumber>
    </recommendedName>
</protein>
<dbReference type="Gene3D" id="1.10.510.10">
    <property type="entry name" value="Transferase(Phosphotransferase) domain 1"/>
    <property type="match status" value="1"/>
</dbReference>
<accession>A0A9P4VTN5</accession>
<evidence type="ECO:0000256" key="4">
    <source>
        <dbReference type="ARBA" id="ARBA00022741"/>
    </source>
</evidence>
<proteinExistence type="predicted"/>
<evidence type="ECO:0000313" key="11">
    <source>
        <dbReference type="EMBL" id="KAF2841680.1"/>
    </source>
</evidence>
<feature type="region of interest" description="Disordered" evidence="9">
    <location>
        <begin position="395"/>
        <end position="414"/>
    </location>
</feature>
<dbReference type="Pfam" id="PF00069">
    <property type="entry name" value="Pkinase"/>
    <property type="match status" value="1"/>
</dbReference>
<dbReference type="InterPro" id="IPR000719">
    <property type="entry name" value="Prot_kinase_dom"/>
</dbReference>
<dbReference type="GO" id="GO:0004674">
    <property type="term" value="F:protein serine/threonine kinase activity"/>
    <property type="evidence" value="ECO:0007669"/>
    <property type="project" value="UniProtKB-KW"/>
</dbReference>
<dbReference type="Proteomes" id="UP000799429">
    <property type="component" value="Unassembled WGS sequence"/>
</dbReference>